<evidence type="ECO:0000313" key="1">
    <source>
        <dbReference type="EMBL" id="GLW54646.1"/>
    </source>
</evidence>
<dbReference type="EMBL" id="BSRX01000013">
    <property type="protein sequence ID" value="GLW54646.1"/>
    <property type="molecule type" value="Genomic_DNA"/>
</dbReference>
<proteinExistence type="predicted"/>
<reference evidence="1" key="1">
    <citation type="submission" date="2023-02" db="EMBL/GenBank/DDBJ databases">
        <title>Kitasatospora phosalacinea NBRC 14362.</title>
        <authorList>
            <person name="Ichikawa N."/>
            <person name="Sato H."/>
            <person name="Tonouchi N."/>
        </authorList>
    </citation>
    <scope>NUCLEOTIDE SEQUENCE</scope>
    <source>
        <strain evidence="1">NBRC 14362</strain>
    </source>
</reference>
<name>A0A9W6PGX2_9ACTN</name>
<dbReference type="AlphaFoldDB" id="A0A9W6PGX2"/>
<protein>
    <recommendedName>
        <fullName evidence="3">C2H2-type domain-containing protein</fullName>
    </recommendedName>
</protein>
<comment type="caution">
    <text evidence="1">The sequence shown here is derived from an EMBL/GenBank/DDBJ whole genome shotgun (WGS) entry which is preliminary data.</text>
</comment>
<dbReference type="Proteomes" id="UP001165143">
    <property type="component" value="Unassembled WGS sequence"/>
</dbReference>
<organism evidence="1 2">
    <name type="scientific">Kitasatospora phosalacinea</name>
    <dbReference type="NCBI Taxonomy" id="2065"/>
    <lineage>
        <taxon>Bacteria</taxon>
        <taxon>Bacillati</taxon>
        <taxon>Actinomycetota</taxon>
        <taxon>Actinomycetes</taxon>
        <taxon>Kitasatosporales</taxon>
        <taxon>Streptomycetaceae</taxon>
        <taxon>Kitasatospora</taxon>
    </lineage>
</organism>
<evidence type="ECO:0000313" key="2">
    <source>
        <dbReference type="Proteomes" id="UP001165143"/>
    </source>
</evidence>
<gene>
    <name evidence="1" type="ORF">Kpho01_26570</name>
</gene>
<sequence length="83" mass="9261">MVIMMHQMRAETDPTGATDSVVSWHIVRNADLTALCGRELEAAAPLQDATRWTVDPDHNCHTCGALFLRETPYLPDEHDEQTG</sequence>
<evidence type="ECO:0008006" key="3">
    <source>
        <dbReference type="Google" id="ProtNLM"/>
    </source>
</evidence>
<accession>A0A9W6PGX2</accession>